<reference evidence="3 4" key="1">
    <citation type="submission" date="2016-07" db="EMBL/GenBank/DDBJ databases">
        <authorList>
            <person name="Jeong J.-J."/>
            <person name="Kim D.W."/>
            <person name="Sang M.K."/>
            <person name="Choi I.-G."/>
            <person name="Kim K.D."/>
        </authorList>
    </citation>
    <scope>NUCLEOTIDE SEQUENCE [LARGE SCALE GENOMIC DNA]</scope>
    <source>
        <strain evidence="3 4">UTM-3</strain>
    </source>
</reference>
<protein>
    <submittedName>
        <fullName evidence="3">3-ketoacyl-ACP reductase</fullName>
    </submittedName>
</protein>
<dbReference type="PRINTS" id="PR00080">
    <property type="entry name" value="SDRFAMILY"/>
</dbReference>
<accession>A0A1B8ZZQ7</accession>
<dbReference type="InterPro" id="IPR002347">
    <property type="entry name" value="SDR_fam"/>
</dbReference>
<dbReference type="InterPro" id="IPR036291">
    <property type="entry name" value="NAD(P)-bd_dom_sf"/>
</dbReference>
<evidence type="ECO:0000313" key="3">
    <source>
        <dbReference type="EMBL" id="OCA77088.1"/>
    </source>
</evidence>
<dbReference type="PANTHER" id="PTHR43975">
    <property type="entry name" value="ZGC:101858"/>
    <property type="match status" value="1"/>
</dbReference>
<name>A0A1B8ZZQ7_9FLAO</name>
<proteinExistence type="inferred from homology"/>
<sequence>MKLLLENKTAVITGGSSGIGLATAKLFAQEGANLVLTSINKEELDKVVGEITGAGGKAIGLVADSADPKAPKEVFTKAIETFGQVDILVNNAGYGDMYSIEETTDEHFEMVAQINYFGIFRYCREAVQHFMPRNEGVIVNVTSVNGSLPVCGVAYTSTKGAVNIMTKNIAIRFSGTGIRCNAVAPGHTDTPMARAWAAGDLAGGDKMLRYNSLYVNTEVPPTQPEDQANAILYLVSDMSKAVTGRVLTVDNGAYMY</sequence>
<dbReference type="CDD" id="cd05233">
    <property type="entry name" value="SDR_c"/>
    <property type="match status" value="1"/>
</dbReference>
<keyword evidence="4" id="KW-1185">Reference proteome</keyword>
<dbReference type="Pfam" id="PF00106">
    <property type="entry name" value="adh_short"/>
    <property type="match status" value="1"/>
</dbReference>
<comment type="caution">
    <text evidence="3">The sequence shown here is derived from an EMBL/GenBank/DDBJ whole genome shotgun (WGS) entry which is preliminary data.</text>
</comment>
<dbReference type="EMBL" id="MAYH01000001">
    <property type="protein sequence ID" value="OCA77088.1"/>
    <property type="molecule type" value="Genomic_DNA"/>
</dbReference>
<dbReference type="Proteomes" id="UP000092651">
    <property type="component" value="Unassembled WGS sequence"/>
</dbReference>
<gene>
    <name evidence="3" type="ORF">BBI01_01090</name>
</gene>
<dbReference type="SUPFAM" id="SSF51735">
    <property type="entry name" value="NAD(P)-binding Rossmann-fold domains"/>
    <property type="match status" value="1"/>
</dbReference>
<evidence type="ECO:0000313" key="4">
    <source>
        <dbReference type="Proteomes" id="UP000092651"/>
    </source>
</evidence>
<dbReference type="PANTHER" id="PTHR43975:SF2">
    <property type="entry name" value="EG:BACR7A4.14 PROTEIN-RELATED"/>
    <property type="match status" value="1"/>
</dbReference>
<evidence type="ECO:0000256" key="1">
    <source>
        <dbReference type="ARBA" id="ARBA00006484"/>
    </source>
</evidence>
<dbReference type="Gene3D" id="3.40.50.720">
    <property type="entry name" value="NAD(P)-binding Rossmann-like Domain"/>
    <property type="match status" value="1"/>
</dbReference>
<dbReference type="OrthoDB" id="9803333at2"/>
<comment type="similarity">
    <text evidence="1 2">Belongs to the short-chain dehydrogenases/reductases (SDR) family.</text>
</comment>
<evidence type="ECO:0000256" key="2">
    <source>
        <dbReference type="RuleBase" id="RU000363"/>
    </source>
</evidence>
<dbReference type="PRINTS" id="PR00081">
    <property type="entry name" value="GDHRDH"/>
</dbReference>
<dbReference type="RefSeq" id="WP_065392842.1">
    <property type="nucleotide sequence ID" value="NZ_MAYH01000001.1"/>
</dbReference>
<dbReference type="FunFam" id="3.40.50.720:FF:000084">
    <property type="entry name" value="Short-chain dehydrogenase reductase"/>
    <property type="match status" value="1"/>
</dbReference>
<dbReference type="AlphaFoldDB" id="A0A1B8ZZQ7"/>
<organism evidence="3 4">
    <name type="scientific">Chryseobacterium artocarpi</name>
    <dbReference type="NCBI Taxonomy" id="1414727"/>
    <lineage>
        <taxon>Bacteria</taxon>
        <taxon>Pseudomonadati</taxon>
        <taxon>Bacteroidota</taxon>
        <taxon>Flavobacteriia</taxon>
        <taxon>Flavobacteriales</taxon>
        <taxon>Weeksellaceae</taxon>
        <taxon>Chryseobacterium group</taxon>
        <taxon>Chryseobacterium</taxon>
    </lineage>
</organism>